<sequence>MSLHHLTTTTPLSTSSPHQKTQFQKLDKKHLSVYTSRRTTGWPSSIRSSSTNSNGDETIAGEEQSASSKRVDRRDVLLGLGGLYGAAGLAGQALASPVTIPDRNACGIATSPVLPGPIYCCPPEKVRTAPIVQWQSSNKGPLRVRKPAQEMNKDEVARFKAAVQAMKDLDPEDPWHFDQQAKIHCAYCNGAYKQVGFDVPLQVHFSWLFLPWHRWYLYFFERILGKLIQDESFALPFWNYDRPEGMYMPSIYVDPSSSLYNSKRNPKHLESLLDFNYSYDADGLTGTEKEVIQANLVELRTMYDSGIPTPELFMGDPVSAGEETAEDNSSGSLERFHNTVHMWVGRHKNDATEPYVDMGDFSTAAKDMLFYAHHSNVDRLWEIYRTRRGKKLEFKSNDWLNAEFIFFDENRQVVKVNVNDSLSTLDLGYTYKDSVPTPWLEPARPKRPAAKPRSGSFSMVPVTEFGTEPRALVDAPVRVLVSRPKTSRSQDEKEDENEVLVVDGIEVVEEGAVRFDVFLTTPFGNFAGPDYGLPAGSFVKLPHKHKAGSKQRKAKLKLGITKLLEDLKADNAQKLVVTFVPRTGSVNIGGVHVELFKTDN</sequence>
<dbReference type="EMBL" id="CM056817">
    <property type="protein sequence ID" value="KAJ8621184.1"/>
    <property type="molecule type" value="Genomic_DNA"/>
</dbReference>
<organism evidence="1 2">
    <name type="scientific">Persea americana</name>
    <name type="common">Avocado</name>
    <dbReference type="NCBI Taxonomy" id="3435"/>
    <lineage>
        <taxon>Eukaryota</taxon>
        <taxon>Viridiplantae</taxon>
        <taxon>Streptophyta</taxon>
        <taxon>Embryophyta</taxon>
        <taxon>Tracheophyta</taxon>
        <taxon>Spermatophyta</taxon>
        <taxon>Magnoliopsida</taxon>
        <taxon>Magnoliidae</taxon>
        <taxon>Laurales</taxon>
        <taxon>Lauraceae</taxon>
        <taxon>Persea</taxon>
    </lineage>
</organism>
<dbReference type="Proteomes" id="UP001234297">
    <property type="component" value="Chromosome 9"/>
</dbReference>
<evidence type="ECO:0000313" key="2">
    <source>
        <dbReference type="Proteomes" id="UP001234297"/>
    </source>
</evidence>
<evidence type="ECO:0000313" key="1">
    <source>
        <dbReference type="EMBL" id="KAJ8621184.1"/>
    </source>
</evidence>
<comment type="caution">
    <text evidence="1">The sequence shown here is derived from an EMBL/GenBank/DDBJ whole genome shotgun (WGS) entry which is preliminary data.</text>
</comment>
<accession>A0ACC2KJ49</accession>
<protein>
    <submittedName>
        <fullName evidence="1">Uncharacterized protein</fullName>
    </submittedName>
</protein>
<gene>
    <name evidence="1" type="ORF">MRB53_029713</name>
</gene>
<keyword evidence="2" id="KW-1185">Reference proteome</keyword>
<reference evidence="1 2" key="1">
    <citation type="journal article" date="2022" name="Hortic Res">
        <title>A haplotype resolved chromosomal level avocado genome allows analysis of novel avocado genes.</title>
        <authorList>
            <person name="Nath O."/>
            <person name="Fletcher S.J."/>
            <person name="Hayward A."/>
            <person name="Shaw L.M."/>
            <person name="Masouleh A.K."/>
            <person name="Furtado A."/>
            <person name="Henry R.J."/>
            <person name="Mitter N."/>
        </authorList>
    </citation>
    <scope>NUCLEOTIDE SEQUENCE [LARGE SCALE GENOMIC DNA]</scope>
    <source>
        <strain evidence="2">cv. Hass</strain>
    </source>
</reference>
<proteinExistence type="predicted"/>
<name>A0ACC2KJ49_PERAE</name>